<evidence type="ECO:0000313" key="2">
    <source>
        <dbReference type="EMBL" id="QKW48145.1"/>
    </source>
</evidence>
<feature type="region of interest" description="Disordered" evidence="1">
    <location>
        <begin position="79"/>
        <end position="118"/>
    </location>
</feature>
<evidence type="ECO:0000256" key="1">
    <source>
        <dbReference type="SAM" id="MobiDB-lite"/>
    </source>
</evidence>
<dbReference type="EMBL" id="CP054928">
    <property type="protein sequence ID" value="QKW48145.1"/>
    <property type="molecule type" value="Genomic_DNA"/>
</dbReference>
<feature type="compositionally biased region" description="Basic and acidic residues" evidence="1">
    <location>
        <begin position="104"/>
        <end position="118"/>
    </location>
</feature>
<reference evidence="2 3" key="1">
    <citation type="submission" date="2020-06" db="EMBL/GenBank/DDBJ databases">
        <title>Genome mining for natural products.</title>
        <authorList>
            <person name="Zhang B."/>
            <person name="Shi J."/>
            <person name="Ge H."/>
        </authorList>
    </citation>
    <scope>NUCLEOTIDE SEQUENCE [LARGE SCALE GENOMIC DNA]</scope>
    <source>
        <strain evidence="2 3">NA06532</strain>
        <plasmid evidence="2 3">unnamed2</plasmid>
    </source>
</reference>
<geneLocation type="plasmid" evidence="2 3">
    <name>unnamed2</name>
</geneLocation>
<dbReference type="GeneID" id="87636866"/>
<dbReference type="AlphaFoldDB" id="A0A7H8N0Z1"/>
<sequence length="118" mass="13049">MTIDQTPTHEAVTCPYFRQQVPSLAGTTVLVSVETDFMCPRFRAPDYVLQNGPEPSEVPHPHESLEDVAIDELWDDDEDEWSEISPPNATSGTHTLYGLGPVERGPECEPGEGCREHG</sequence>
<dbReference type="RefSeq" id="WP_176145988.1">
    <property type="nucleotide sequence ID" value="NZ_CP054928.1"/>
</dbReference>
<gene>
    <name evidence="2" type="ORF">HUT09_37060</name>
</gene>
<evidence type="ECO:0000313" key="3">
    <source>
        <dbReference type="Proteomes" id="UP000509345"/>
    </source>
</evidence>
<keyword evidence="2" id="KW-0614">Plasmid</keyword>
<proteinExistence type="predicted"/>
<accession>A0A7H8N0Z1</accession>
<name>A0A7H8N0Z1_STRMI</name>
<dbReference type="Proteomes" id="UP000509345">
    <property type="component" value="Plasmid unnamed2"/>
</dbReference>
<protein>
    <submittedName>
        <fullName evidence="2">Uncharacterized protein</fullName>
    </submittedName>
</protein>
<organism evidence="2 3">
    <name type="scientific">Streptomyces microflavus</name>
    <name type="common">Streptomyces lipmanii</name>
    <dbReference type="NCBI Taxonomy" id="1919"/>
    <lineage>
        <taxon>Bacteria</taxon>
        <taxon>Bacillati</taxon>
        <taxon>Actinomycetota</taxon>
        <taxon>Actinomycetes</taxon>
        <taxon>Kitasatosporales</taxon>
        <taxon>Streptomycetaceae</taxon>
        <taxon>Streptomyces</taxon>
    </lineage>
</organism>